<dbReference type="SUPFAM" id="SSF57924">
    <property type="entry name" value="Inhibitor of apoptosis (IAP) repeat"/>
    <property type="match status" value="1"/>
</dbReference>
<organism evidence="3 4">
    <name type="scientific">Parastrongyloides trichosuri</name>
    <name type="common">Possum-specific nematode worm</name>
    <dbReference type="NCBI Taxonomy" id="131310"/>
    <lineage>
        <taxon>Eukaryota</taxon>
        <taxon>Metazoa</taxon>
        <taxon>Ecdysozoa</taxon>
        <taxon>Nematoda</taxon>
        <taxon>Chromadorea</taxon>
        <taxon>Rhabditida</taxon>
        <taxon>Tylenchina</taxon>
        <taxon>Panagrolaimomorpha</taxon>
        <taxon>Strongyloidoidea</taxon>
        <taxon>Strongyloididae</taxon>
        <taxon>Parastrongyloides</taxon>
    </lineage>
</organism>
<proteinExistence type="predicted"/>
<keyword evidence="2" id="KW-0862">Zinc</keyword>
<dbReference type="PROSITE" id="PS50143">
    <property type="entry name" value="BIR_REPEAT_2"/>
    <property type="match status" value="1"/>
</dbReference>
<dbReference type="InterPro" id="IPR001370">
    <property type="entry name" value="BIR_rpt"/>
</dbReference>
<protein>
    <submittedName>
        <fullName evidence="4">Saposin B-type domain-containing protein</fullName>
    </submittedName>
</protein>
<dbReference type="PANTHER" id="PTHR46771">
    <property type="entry name" value="DETERIN"/>
    <property type="match status" value="1"/>
</dbReference>
<dbReference type="Gene3D" id="1.10.1170.10">
    <property type="entry name" value="Inhibitor Of Apoptosis Protein (2mihbC-IAP-1), Chain A"/>
    <property type="match status" value="1"/>
</dbReference>
<evidence type="ECO:0000313" key="3">
    <source>
        <dbReference type="Proteomes" id="UP000038045"/>
    </source>
</evidence>
<dbReference type="Pfam" id="PF00653">
    <property type="entry name" value="BIR"/>
    <property type="match status" value="1"/>
</dbReference>
<reference evidence="4" key="1">
    <citation type="submission" date="2017-02" db="UniProtKB">
        <authorList>
            <consortium name="WormBaseParasite"/>
        </authorList>
    </citation>
    <scope>IDENTIFICATION</scope>
</reference>
<name>A0A0N4ZT53_PARTI</name>
<dbReference type="GO" id="GO:0046872">
    <property type="term" value="F:metal ion binding"/>
    <property type="evidence" value="ECO:0007669"/>
    <property type="project" value="UniProtKB-KW"/>
</dbReference>
<keyword evidence="3" id="KW-1185">Reference proteome</keyword>
<accession>A0A0N4ZT53</accession>
<dbReference type="AlphaFoldDB" id="A0A0N4ZT53"/>
<dbReference type="STRING" id="131310.A0A0N4ZT53"/>
<keyword evidence="1" id="KW-0479">Metal-binding</keyword>
<sequence length="159" mass="18449">MTTMDEEFQDFIDFDSYKNPEVTKMILLHSRLKTFNNWPFDKIEGSKCNSYELAKTGFVMTSNDISAPSARCICCLKHLMWEAEDVPQDEHIRIMPFCALANILAKKKEVNMTVRDVMHILAMREVTNGITSQLNRDVEMIRSAVKYNDDFVKKAMKKL</sequence>
<evidence type="ECO:0000313" key="4">
    <source>
        <dbReference type="WBParaSite" id="PTRK_0001168400.1"/>
    </source>
</evidence>
<dbReference type="InterPro" id="IPR051190">
    <property type="entry name" value="Baculoviral_IAP"/>
</dbReference>
<evidence type="ECO:0000256" key="1">
    <source>
        <dbReference type="ARBA" id="ARBA00022723"/>
    </source>
</evidence>
<evidence type="ECO:0000256" key="2">
    <source>
        <dbReference type="ARBA" id="ARBA00022833"/>
    </source>
</evidence>
<dbReference type="Proteomes" id="UP000038045">
    <property type="component" value="Unplaced"/>
</dbReference>
<dbReference type="SMART" id="SM00238">
    <property type="entry name" value="BIR"/>
    <property type="match status" value="1"/>
</dbReference>
<dbReference type="PANTHER" id="PTHR46771:SF5">
    <property type="entry name" value="DETERIN"/>
    <property type="match status" value="1"/>
</dbReference>
<dbReference type="WBParaSite" id="PTRK_0001168400.1">
    <property type="protein sequence ID" value="PTRK_0001168400.1"/>
    <property type="gene ID" value="PTRK_0001168400"/>
</dbReference>